<dbReference type="PANTHER" id="PTHR30146:SF138">
    <property type="entry name" value="TRANSCRIPTIONAL REGULATORY PROTEIN"/>
    <property type="match status" value="1"/>
</dbReference>
<keyword evidence="3" id="KW-0804">Transcription</keyword>
<dbReference type="InterPro" id="IPR000843">
    <property type="entry name" value="HTH_LacI"/>
</dbReference>
<dbReference type="InterPro" id="IPR028082">
    <property type="entry name" value="Peripla_BP_I"/>
</dbReference>
<dbReference type="CDD" id="cd01392">
    <property type="entry name" value="HTH_LacI"/>
    <property type="match status" value="1"/>
</dbReference>
<accession>A0ABT6S5N8</accession>
<dbReference type="Gene3D" id="1.10.260.40">
    <property type="entry name" value="lambda repressor-like DNA-binding domains"/>
    <property type="match status" value="1"/>
</dbReference>
<dbReference type="SUPFAM" id="SSF47413">
    <property type="entry name" value="lambda repressor-like DNA-binding domains"/>
    <property type="match status" value="1"/>
</dbReference>
<dbReference type="Gene3D" id="3.40.50.2300">
    <property type="match status" value="2"/>
</dbReference>
<dbReference type="SUPFAM" id="SSF53822">
    <property type="entry name" value="Periplasmic binding protein-like I"/>
    <property type="match status" value="1"/>
</dbReference>
<reference evidence="5 6" key="1">
    <citation type="submission" date="2023-05" db="EMBL/GenBank/DDBJ databases">
        <title>Draft genome sequence of Streptomyces sp. B-S-A6 isolated from a cave soil in Thailand.</title>
        <authorList>
            <person name="Chamroensaksri N."/>
            <person name="Muangham S."/>
        </authorList>
    </citation>
    <scope>NUCLEOTIDE SEQUENCE [LARGE SCALE GENOMIC DNA]</scope>
    <source>
        <strain evidence="5 6">B-S-A6</strain>
    </source>
</reference>
<dbReference type="InterPro" id="IPR010982">
    <property type="entry name" value="Lambda_DNA-bd_dom_sf"/>
</dbReference>
<dbReference type="Pfam" id="PF00356">
    <property type="entry name" value="LacI"/>
    <property type="match status" value="1"/>
</dbReference>
<proteinExistence type="predicted"/>
<evidence type="ECO:0000256" key="2">
    <source>
        <dbReference type="ARBA" id="ARBA00023125"/>
    </source>
</evidence>
<dbReference type="Pfam" id="PF13377">
    <property type="entry name" value="Peripla_BP_3"/>
    <property type="match status" value="1"/>
</dbReference>
<evidence type="ECO:0000313" key="5">
    <source>
        <dbReference type="EMBL" id="MDI3403401.1"/>
    </source>
</evidence>
<dbReference type="RefSeq" id="WP_282541341.1">
    <property type="nucleotide sequence ID" value="NZ_JASCIQ010000004.1"/>
</dbReference>
<name>A0ABT6S5N8_9ACTN</name>
<gene>
    <name evidence="5" type="ORF">QIS96_06120</name>
</gene>
<dbReference type="PROSITE" id="PS50932">
    <property type="entry name" value="HTH_LACI_2"/>
    <property type="match status" value="1"/>
</dbReference>
<sequence>MTDRPSPQGGASRSPTIYDVAAAAGVAPSTVSRAFSRPGRVNAATAERIRQVAAELGYHANPLARALPTGRTTLIACVIADIANPVFAEIVIGAQKAAREAGYLILLVDAQESDQLERESLERTLPAVEGIVLASSRMSDSAIRMIAKQRPLIVLNRVVSDVTSLVNDDMDGMRQAVQHLSELGHRTITYLSGPEASWASGVRWRALHEAASELGVRVHRTGAYPPTVAGGLQAAAELGRPKSSAVIAYNDQMAIGLMRGLQAAGIQVPRELSVVGFDNISGSELVTPELTTIAAPARIQGHTAVRTLLAEVGDSQAHPGKSAILPTRLVVRQSTACRRRTPPAARACETPAP</sequence>
<dbReference type="PANTHER" id="PTHR30146">
    <property type="entry name" value="LACI-RELATED TRANSCRIPTIONAL REPRESSOR"/>
    <property type="match status" value="1"/>
</dbReference>
<evidence type="ECO:0000256" key="1">
    <source>
        <dbReference type="ARBA" id="ARBA00023015"/>
    </source>
</evidence>
<comment type="caution">
    <text evidence="5">The sequence shown here is derived from an EMBL/GenBank/DDBJ whole genome shotgun (WGS) entry which is preliminary data.</text>
</comment>
<organism evidence="5 6">
    <name type="scientific">Streptomyces cavernicola</name>
    <dbReference type="NCBI Taxonomy" id="3043613"/>
    <lineage>
        <taxon>Bacteria</taxon>
        <taxon>Bacillati</taxon>
        <taxon>Actinomycetota</taxon>
        <taxon>Actinomycetes</taxon>
        <taxon>Kitasatosporales</taxon>
        <taxon>Streptomycetaceae</taxon>
        <taxon>Streptomyces</taxon>
    </lineage>
</organism>
<dbReference type="Proteomes" id="UP001223978">
    <property type="component" value="Unassembled WGS sequence"/>
</dbReference>
<keyword evidence="6" id="KW-1185">Reference proteome</keyword>
<feature type="domain" description="HTH lacI-type" evidence="4">
    <location>
        <begin position="15"/>
        <end position="69"/>
    </location>
</feature>
<dbReference type="SMART" id="SM00354">
    <property type="entry name" value="HTH_LACI"/>
    <property type="match status" value="1"/>
</dbReference>
<protein>
    <submittedName>
        <fullName evidence="5">LacI family DNA-binding transcriptional regulator</fullName>
    </submittedName>
</protein>
<dbReference type="CDD" id="cd06267">
    <property type="entry name" value="PBP1_LacI_sugar_binding-like"/>
    <property type="match status" value="1"/>
</dbReference>
<evidence type="ECO:0000313" key="6">
    <source>
        <dbReference type="Proteomes" id="UP001223978"/>
    </source>
</evidence>
<keyword evidence="2 5" id="KW-0238">DNA-binding</keyword>
<dbReference type="InterPro" id="IPR046335">
    <property type="entry name" value="LacI/GalR-like_sensor"/>
</dbReference>
<dbReference type="EMBL" id="JASCIQ010000004">
    <property type="protein sequence ID" value="MDI3403401.1"/>
    <property type="molecule type" value="Genomic_DNA"/>
</dbReference>
<keyword evidence="1" id="KW-0805">Transcription regulation</keyword>
<evidence type="ECO:0000256" key="3">
    <source>
        <dbReference type="ARBA" id="ARBA00023163"/>
    </source>
</evidence>
<dbReference type="GO" id="GO:0003677">
    <property type="term" value="F:DNA binding"/>
    <property type="evidence" value="ECO:0007669"/>
    <property type="project" value="UniProtKB-KW"/>
</dbReference>
<evidence type="ECO:0000259" key="4">
    <source>
        <dbReference type="PROSITE" id="PS50932"/>
    </source>
</evidence>